<evidence type="ECO:0000313" key="2">
    <source>
        <dbReference type="Proteomes" id="UP000075903"/>
    </source>
</evidence>
<dbReference type="VEuPathDB" id="VectorBase:AMEM010697"/>
<dbReference type="PANTHER" id="PTHR37159:SF1">
    <property type="entry name" value="GH11867P"/>
    <property type="match status" value="1"/>
</dbReference>
<accession>A0A182V8K0</accession>
<dbReference type="PANTHER" id="PTHR37159">
    <property type="entry name" value="GH11867P"/>
    <property type="match status" value="1"/>
</dbReference>
<dbReference type="EnsemblMetazoa" id="AMEM010697-RA">
    <property type="protein sequence ID" value="AMEM010697-PA"/>
    <property type="gene ID" value="AMEM010697"/>
</dbReference>
<protein>
    <submittedName>
        <fullName evidence="1">DUF2236 domain-containing protein</fullName>
    </submittedName>
</protein>
<organism evidence="1 2">
    <name type="scientific">Anopheles merus</name>
    <name type="common">Mosquito</name>
    <dbReference type="NCBI Taxonomy" id="30066"/>
    <lineage>
        <taxon>Eukaryota</taxon>
        <taxon>Metazoa</taxon>
        <taxon>Ecdysozoa</taxon>
        <taxon>Arthropoda</taxon>
        <taxon>Hexapoda</taxon>
        <taxon>Insecta</taxon>
        <taxon>Pterygota</taxon>
        <taxon>Neoptera</taxon>
        <taxon>Endopterygota</taxon>
        <taxon>Diptera</taxon>
        <taxon>Nematocera</taxon>
        <taxon>Culicoidea</taxon>
        <taxon>Culicidae</taxon>
        <taxon>Anophelinae</taxon>
        <taxon>Anopheles</taxon>
    </lineage>
</organism>
<sequence length="472" mass="54180">MFQVVAKFCDCIKCNKGASCGKEKKTMTVPPVMELTEEETEAKQYFAHLMTAISVPCDVGTGVELDTHLPPWFDEAKFKRGQKFYTDNRFGILQANFCSLLVLLADPKGLRILEHTGKSSTTETARKRYVSTFIHMSDWYECELVPGSKSWKSLTQVRRMHLSASNSAKKRNLGFISQPEMALTTFGFMGFPLVRPHLLGIRYDNREDREAFVHFWAVIGFMLGVQDEYNMCLFRLEVVEMICHVVIRYVFVPSLQLETQLLRHMMGAIVDAFAPYMPFVSYESVMFLTRRLVGIPGYQYSADMGKEYICRALLTQAELDAVLEQMTPRDGYRQVEAMYRAIFSEKLRIYTIKELTDEINENYIETVGLDGTNGTYKQLAGEEERKPSAERQMRELMGLKHNQQLVVTTVDDESEWAAYKGDTKLKLLPARDQTNVRVTAQMLNSCYSMLGRFANETALSFILYRIKRLQGK</sequence>
<reference evidence="1" key="1">
    <citation type="submission" date="2020-05" db="UniProtKB">
        <authorList>
            <consortium name="EnsemblMetazoa"/>
        </authorList>
    </citation>
    <scope>IDENTIFICATION</scope>
    <source>
        <strain evidence="1">MAF</strain>
    </source>
</reference>
<dbReference type="AlphaFoldDB" id="A0A182V8K0"/>
<keyword evidence="2" id="KW-1185">Reference proteome</keyword>
<dbReference type="STRING" id="30066.A0A182V8K0"/>
<evidence type="ECO:0000313" key="1">
    <source>
        <dbReference type="EnsemblMetazoa" id="AMEM010697-PA"/>
    </source>
</evidence>
<name>A0A182V8K0_ANOME</name>
<dbReference type="VEuPathDB" id="VectorBase:AMEM21_002968"/>
<proteinExistence type="predicted"/>
<dbReference type="Proteomes" id="UP000075903">
    <property type="component" value="Unassembled WGS sequence"/>
</dbReference>
<dbReference type="GO" id="GO:0016491">
    <property type="term" value="F:oxidoreductase activity"/>
    <property type="evidence" value="ECO:0007669"/>
    <property type="project" value="InterPro"/>
</dbReference>